<feature type="domain" description="Bacterial surface antigen (D15)" evidence="3">
    <location>
        <begin position="173"/>
        <end position="489"/>
    </location>
</feature>
<proteinExistence type="predicted"/>
<dbReference type="Pfam" id="PF01103">
    <property type="entry name" value="Omp85"/>
    <property type="match status" value="1"/>
</dbReference>
<protein>
    <recommendedName>
        <fullName evidence="3">Bacterial surface antigen (D15) domain-containing protein</fullName>
    </recommendedName>
</protein>
<sequence>MAGNLINISSSSTTDDILTKNKTRPVYLGKVEINGGEDFSNNFYSKLLTPLLQSSDVTVQQLLNACNRSFDDLSYTGVFQKINFEILEDKLESNVDLPSSFFYKKPDAIKPLPVKAIISLKTRKLSNIGINSIFYDNGNAININYENLNYFGNSEYLLINTLLDLRKNLPTKAINFNFKTPLKAHTSSKFFINGLITDSENKFSSHEQILFSGMVGLEKNNFFKLNKTLYNSLLTTGFSINRRTITNINDSASDIVKNNAGDSLKQSFILSGSIDSRKYLSPETLFPIDGLFIKVDNEISGIYQKDSIDDQFLKSCINFQALKSIFNKKLIFEISSAVGGIASIINYNKSNIHIQDKFFLGGINSLQGFKYNSIGIKDGDDFIGGNAFYKLRFAIMYGLPFINASTTPLRIINYINFGDVLTNFTSLKNKDFSFNKIDDFLKNQTSTSAGIGLIYQYNSTASLNLSYNFPISTRTNDITKPGLDFGLSISGNF</sequence>
<evidence type="ECO:0000313" key="5">
    <source>
        <dbReference type="Proteomes" id="UP000094236"/>
    </source>
</evidence>
<evidence type="ECO:0000256" key="2">
    <source>
        <dbReference type="ARBA" id="ARBA00023136"/>
    </source>
</evidence>
<dbReference type="InterPro" id="IPR000184">
    <property type="entry name" value="Bac_surfAg_D15"/>
</dbReference>
<dbReference type="STRING" id="669874.A0A1E4TUI1"/>
<reference evidence="5" key="1">
    <citation type="submission" date="2016-05" db="EMBL/GenBank/DDBJ databases">
        <title>Comparative genomics of biotechnologically important yeasts.</title>
        <authorList>
            <consortium name="DOE Joint Genome Institute"/>
            <person name="Riley R."/>
            <person name="Haridas S."/>
            <person name="Wolfe K.H."/>
            <person name="Lopes M.R."/>
            <person name="Hittinger C.T."/>
            <person name="Goker M."/>
            <person name="Salamov A."/>
            <person name="Wisecaver J."/>
            <person name="Long T.M."/>
            <person name="Aerts A.L."/>
            <person name="Barry K."/>
            <person name="Choi C."/>
            <person name="Clum A."/>
            <person name="Coughlan A.Y."/>
            <person name="Deshpande S."/>
            <person name="Douglass A.P."/>
            <person name="Hanson S.J."/>
            <person name="Klenk H.-P."/>
            <person name="Labutti K."/>
            <person name="Lapidus A."/>
            <person name="Lindquist E."/>
            <person name="Lipzen A."/>
            <person name="Meier-Kolthoff J.P."/>
            <person name="Ohm R.A."/>
            <person name="Otillar R.P."/>
            <person name="Pangilinan J."/>
            <person name="Peng Y."/>
            <person name="Rokas A."/>
            <person name="Rosa C.A."/>
            <person name="Scheuner C."/>
            <person name="Sibirny A.A."/>
            <person name="Slot J.C."/>
            <person name="Stielow J.B."/>
            <person name="Sun H."/>
            <person name="Kurtzman C.P."/>
            <person name="Blackwell M."/>
            <person name="Grigoriev I.V."/>
            <person name="Jeffries T.W."/>
        </authorList>
    </citation>
    <scope>NUCLEOTIDE SEQUENCE [LARGE SCALE GENOMIC DNA]</scope>
    <source>
        <strain evidence="5">NRRL Y-2460</strain>
    </source>
</reference>
<dbReference type="OrthoDB" id="1724197at2759"/>
<keyword evidence="2" id="KW-0472">Membrane</keyword>
<name>A0A1E4TUI1_PACTA</name>
<comment type="subcellular location">
    <subcellularLocation>
        <location evidence="1">Membrane</location>
    </subcellularLocation>
</comment>
<dbReference type="EMBL" id="KV454014">
    <property type="protein sequence ID" value="ODV95396.1"/>
    <property type="molecule type" value="Genomic_DNA"/>
</dbReference>
<organism evidence="4 5">
    <name type="scientific">Pachysolen tannophilus NRRL Y-2460</name>
    <dbReference type="NCBI Taxonomy" id="669874"/>
    <lineage>
        <taxon>Eukaryota</taxon>
        <taxon>Fungi</taxon>
        <taxon>Dikarya</taxon>
        <taxon>Ascomycota</taxon>
        <taxon>Saccharomycotina</taxon>
        <taxon>Pichiomycetes</taxon>
        <taxon>Pachysolenaceae</taxon>
        <taxon>Pachysolen</taxon>
    </lineage>
</organism>
<evidence type="ECO:0000259" key="3">
    <source>
        <dbReference type="Pfam" id="PF01103"/>
    </source>
</evidence>
<dbReference type="GO" id="GO:0019867">
    <property type="term" value="C:outer membrane"/>
    <property type="evidence" value="ECO:0007669"/>
    <property type="project" value="InterPro"/>
</dbReference>
<gene>
    <name evidence="4" type="ORF">PACTADRAFT_50123</name>
</gene>
<accession>A0A1E4TUI1</accession>
<dbReference type="AlphaFoldDB" id="A0A1E4TUI1"/>
<keyword evidence="5" id="KW-1185">Reference proteome</keyword>
<evidence type="ECO:0000313" key="4">
    <source>
        <dbReference type="EMBL" id="ODV95396.1"/>
    </source>
</evidence>
<evidence type="ECO:0000256" key="1">
    <source>
        <dbReference type="ARBA" id="ARBA00004370"/>
    </source>
</evidence>
<dbReference type="Gene3D" id="2.40.160.50">
    <property type="entry name" value="membrane protein fhac: a member of the omp85/tpsb transporter family"/>
    <property type="match status" value="1"/>
</dbReference>
<dbReference type="Proteomes" id="UP000094236">
    <property type="component" value="Unassembled WGS sequence"/>
</dbReference>